<dbReference type="Pfam" id="PF01738">
    <property type="entry name" value="DLH"/>
    <property type="match status" value="1"/>
</dbReference>
<evidence type="ECO:0000313" key="2">
    <source>
        <dbReference type="EMBL" id="CAB4754922.1"/>
    </source>
</evidence>
<name>A0A6J6U5A3_9ZZZZ</name>
<organism evidence="2">
    <name type="scientific">freshwater metagenome</name>
    <dbReference type="NCBI Taxonomy" id="449393"/>
    <lineage>
        <taxon>unclassified sequences</taxon>
        <taxon>metagenomes</taxon>
        <taxon>ecological metagenomes</taxon>
    </lineage>
</organism>
<dbReference type="InterPro" id="IPR029058">
    <property type="entry name" value="AB_hydrolase_fold"/>
</dbReference>
<gene>
    <name evidence="2" type="ORF">UFOPK2786_01495</name>
</gene>
<dbReference type="SUPFAM" id="SSF53474">
    <property type="entry name" value="alpha/beta-Hydrolases"/>
    <property type="match status" value="1"/>
</dbReference>
<protein>
    <submittedName>
        <fullName evidence="2">Unannotated protein</fullName>
    </submittedName>
</protein>
<dbReference type="AlphaFoldDB" id="A0A6J6U5A3"/>
<proteinExistence type="predicted"/>
<accession>A0A6J6U5A3</accession>
<dbReference type="Gene3D" id="3.40.50.1820">
    <property type="entry name" value="alpha/beta hydrolase"/>
    <property type="match status" value="1"/>
</dbReference>
<feature type="domain" description="Dienelactone hydrolase" evidence="1">
    <location>
        <begin position="20"/>
        <end position="227"/>
    </location>
</feature>
<reference evidence="2" key="1">
    <citation type="submission" date="2020-05" db="EMBL/GenBank/DDBJ databases">
        <authorList>
            <person name="Chiriac C."/>
            <person name="Salcher M."/>
            <person name="Ghai R."/>
            <person name="Kavagutti S V."/>
        </authorList>
    </citation>
    <scope>NUCLEOTIDE SEQUENCE</scope>
</reference>
<sequence>MRQTLAMEQVTIEIRGEHVPAVLALPASGRGAGVIVVQEWWGLVPHIRDVVQRFADEGFVALAVDHYRGVETTEPDEAQKLMLGLDIGRVADDLAHAARTLVARADVEGDGVAVVGFCMGGGLALLAPTVSDDVCCSVAFYPAMPWPGYAPDWSRYAGKSALIHKAESDESWAGPSITAYATAIAEHGGEAIVLDYSESVHAFFNDDRPEVFQAANAQAAWRRTVEHVRGCSTPRNGATGT</sequence>
<dbReference type="PANTHER" id="PTHR46623:SF6">
    <property type="entry name" value="ALPHA_BETA-HYDROLASES SUPERFAMILY PROTEIN"/>
    <property type="match status" value="1"/>
</dbReference>
<dbReference type="PANTHER" id="PTHR46623">
    <property type="entry name" value="CARBOXYMETHYLENEBUTENOLIDASE-RELATED"/>
    <property type="match status" value="1"/>
</dbReference>
<dbReference type="EMBL" id="CAEZYW010000266">
    <property type="protein sequence ID" value="CAB4754922.1"/>
    <property type="molecule type" value="Genomic_DNA"/>
</dbReference>
<dbReference type="GO" id="GO:0016787">
    <property type="term" value="F:hydrolase activity"/>
    <property type="evidence" value="ECO:0007669"/>
    <property type="project" value="InterPro"/>
</dbReference>
<dbReference type="InterPro" id="IPR002925">
    <property type="entry name" value="Dienelactn_hydro"/>
</dbReference>
<dbReference type="InterPro" id="IPR051049">
    <property type="entry name" value="Dienelactone_hydrolase-like"/>
</dbReference>
<evidence type="ECO:0000259" key="1">
    <source>
        <dbReference type="Pfam" id="PF01738"/>
    </source>
</evidence>